<evidence type="ECO:0000256" key="1">
    <source>
        <dbReference type="SAM" id="Phobius"/>
    </source>
</evidence>
<feature type="transmembrane region" description="Helical" evidence="1">
    <location>
        <begin position="256"/>
        <end position="275"/>
    </location>
</feature>
<comment type="caution">
    <text evidence="2">The sequence shown here is derived from an EMBL/GenBank/DDBJ whole genome shotgun (WGS) entry which is preliminary data.</text>
</comment>
<dbReference type="InterPro" id="IPR049458">
    <property type="entry name" value="EpsG-like"/>
</dbReference>
<name>A0A430B1R4_9ENTE</name>
<keyword evidence="1" id="KW-1133">Transmembrane helix</keyword>
<feature type="transmembrane region" description="Helical" evidence="1">
    <location>
        <begin position="212"/>
        <end position="236"/>
    </location>
</feature>
<sequence length="377" mass="45093">MGTLSESATYILYYSLFISTVFLSMISSLLKKYKKKYQFWLGSVSFVINYLTLTLVVGLRAYGIDHTNYHNMYTQINESGFSYKGFPEPLFYLINKVVSFTTGNFLDIYLICAILTFSFFFAAFKERIGVNSYPIIVSTFFLVFYFYSFGLIRMLVSVSLLTYAHKYLCSNNLKKYLIYGIIAGGFHYSAFVIVPIIIFSEKLYRKRFKFREIFGVYVLLLPLLFIIFTQLFKYFIRYVPWLYRYSDYLNLNFEPAIIKNYFWILPAIIILMLFGKQIREINYDGEILINLFCLLCSLMIISSFFRIFRLTFYLYYPVIYIYGSLFKLSPFKKNREIIVVFWIFFVIFGFFYLREMFFDSIYIDPFIIPFMFRVLTR</sequence>
<evidence type="ECO:0008006" key="4">
    <source>
        <dbReference type="Google" id="ProtNLM"/>
    </source>
</evidence>
<dbReference type="AlphaFoldDB" id="A0A430B1R4"/>
<gene>
    <name evidence="2" type="ORF">CBF29_02860</name>
</gene>
<protein>
    <recommendedName>
        <fullName evidence="4">EpsG family protein</fullName>
    </recommendedName>
</protein>
<dbReference type="Proteomes" id="UP000287605">
    <property type="component" value="Unassembled WGS sequence"/>
</dbReference>
<reference evidence="2 3" key="1">
    <citation type="submission" date="2017-05" db="EMBL/GenBank/DDBJ databases">
        <title>Vagococcus spp. assemblies.</title>
        <authorList>
            <person name="Gulvik C.A."/>
        </authorList>
    </citation>
    <scope>NUCLEOTIDE SEQUENCE [LARGE SCALE GENOMIC DNA]</scope>
    <source>
        <strain evidence="2 3">CCUG 51432</strain>
    </source>
</reference>
<evidence type="ECO:0000313" key="3">
    <source>
        <dbReference type="Proteomes" id="UP000287605"/>
    </source>
</evidence>
<dbReference type="OrthoDB" id="1649543at2"/>
<feature type="transmembrane region" description="Helical" evidence="1">
    <location>
        <begin position="287"/>
        <end position="307"/>
    </location>
</feature>
<keyword evidence="1" id="KW-0472">Membrane</keyword>
<feature type="transmembrane region" description="Helical" evidence="1">
    <location>
        <begin position="313"/>
        <end position="330"/>
    </location>
</feature>
<dbReference type="EMBL" id="NGKA01000003">
    <property type="protein sequence ID" value="RSU14260.1"/>
    <property type="molecule type" value="Genomic_DNA"/>
</dbReference>
<evidence type="ECO:0000313" key="2">
    <source>
        <dbReference type="EMBL" id="RSU14260.1"/>
    </source>
</evidence>
<keyword evidence="1" id="KW-0812">Transmembrane</keyword>
<feature type="transmembrane region" description="Helical" evidence="1">
    <location>
        <begin position="39"/>
        <end position="62"/>
    </location>
</feature>
<dbReference type="Pfam" id="PF14897">
    <property type="entry name" value="EpsG"/>
    <property type="match status" value="1"/>
</dbReference>
<dbReference type="RefSeq" id="WP_126807116.1">
    <property type="nucleotide sequence ID" value="NZ_NGKA01000003.1"/>
</dbReference>
<proteinExistence type="predicted"/>
<feature type="transmembrane region" description="Helical" evidence="1">
    <location>
        <begin position="12"/>
        <end position="30"/>
    </location>
</feature>
<feature type="transmembrane region" description="Helical" evidence="1">
    <location>
        <begin position="105"/>
        <end position="124"/>
    </location>
</feature>
<feature type="transmembrane region" description="Helical" evidence="1">
    <location>
        <begin position="136"/>
        <end position="156"/>
    </location>
</feature>
<keyword evidence="3" id="KW-1185">Reference proteome</keyword>
<feature type="transmembrane region" description="Helical" evidence="1">
    <location>
        <begin position="337"/>
        <end position="354"/>
    </location>
</feature>
<feature type="transmembrane region" description="Helical" evidence="1">
    <location>
        <begin position="176"/>
        <end position="200"/>
    </location>
</feature>
<accession>A0A430B1R4</accession>
<organism evidence="2 3">
    <name type="scientific">Vagococcus elongatus</name>
    <dbReference type="NCBI Taxonomy" id="180344"/>
    <lineage>
        <taxon>Bacteria</taxon>
        <taxon>Bacillati</taxon>
        <taxon>Bacillota</taxon>
        <taxon>Bacilli</taxon>
        <taxon>Lactobacillales</taxon>
        <taxon>Enterococcaceae</taxon>
        <taxon>Vagococcus</taxon>
    </lineage>
</organism>